<sequence length="95" mass="10472">MPLLSTSDIQVALRALDGWSEQNNTIHKTIKFGSYMDGIGFVNQLAEVAETHNHHPDLMVGWCSVDVTFTSHDQGGVTNQCIAMANEIEKILSKN</sequence>
<comment type="catalytic activity">
    <reaction evidence="1">
        <text>(4aS,6R)-4a-hydroxy-L-erythro-5,6,7,8-tetrahydrobiopterin = (6R)-L-erythro-6,7-dihydrobiopterin + H2O</text>
        <dbReference type="Rhea" id="RHEA:11920"/>
        <dbReference type="ChEBI" id="CHEBI:15377"/>
        <dbReference type="ChEBI" id="CHEBI:15642"/>
        <dbReference type="ChEBI" id="CHEBI:43120"/>
        <dbReference type="EC" id="4.2.1.96"/>
    </reaction>
</comment>
<evidence type="ECO:0000256" key="3">
    <source>
        <dbReference type="ARBA" id="ARBA00013252"/>
    </source>
</evidence>
<name>A0A382EEI5_9ZZZZ</name>
<keyword evidence="4" id="KW-0456">Lyase</keyword>
<dbReference type="GO" id="GO:0008124">
    <property type="term" value="F:4-alpha-hydroxytetrahydrobiopterin dehydratase activity"/>
    <property type="evidence" value="ECO:0007669"/>
    <property type="project" value="UniProtKB-EC"/>
</dbReference>
<dbReference type="EC" id="4.2.1.96" evidence="3"/>
<dbReference type="HAMAP" id="MF_00434">
    <property type="entry name" value="Pterin_4_alpha"/>
    <property type="match status" value="1"/>
</dbReference>
<dbReference type="CDD" id="cd00488">
    <property type="entry name" value="PCD_DCoH"/>
    <property type="match status" value="1"/>
</dbReference>
<dbReference type="Gene3D" id="3.30.1360.20">
    <property type="entry name" value="Transcriptional coactivator/pterin dehydratase"/>
    <property type="match status" value="1"/>
</dbReference>
<dbReference type="EMBL" id="UINC01044099">
    <property type="protein sequence ID" value="SVB49080.1"/>
    <property type="molecule type" value="Genomic_DNA"/>
</dbReference>
<reference evidence="5" key="1">
    <citation type="submission" date="2018-05" db="EMBL/GenBank/DDBJ databases">
        <authorList>
            <person name="Lanie J.A."/>
            <person name="Ng W.-L."/>
            <person name="Kazmierczak K.M."/>
            <person name="Andrzejewski T.M."/>
            <person name="Davidsen T.M."/>
            <person name="Wayne K.J."/>
            <person name="Tettelin H."/>
            <person name="Glass J.I."/>
            <person name="Rusch D."/>
            <person name="Podicherti R."/>
            <person name="Tsui H.-C.T."/>
            <person name="Winkler M.E."/>
        </authorList>
    </citation>
    <scope>NUCLEOTIDE SEQUENCE</scope>
</reference>
<gene>
    <name evidence="5" type="ORF">METZ01_LOCUS201934</name>
</gene>
<proteinExistence type="inferred from homology"/>
<evidence type="ECO:0000256" key="2">
    <source>
        <dbReference type="ARBA" id="ARBA00006472"/>
    </source>
</evidence>
<accession>A0A382EEI5</accession>
<dbReference type="SUPFAM" id="SSF55248">
    <property type="entry name" value="PCD-like"/>
    <property type="match status" value="1"/>
</dbReference>
<dbReference type="GO" id="GO:0006729">
    <property type="term" value="P:tetrahydrobiopterin biosynthetic process"/>
    <property type="evidence" value="ECO:0007669"/>
    <property type="project" value="InterPro"/>
</dbReference>
<dbReference type="PANTHER" id="PTHR12599">
    <property type="entry name" value="PTERIN-4-ALPHA-CARBINOLAMINE DEHYDRATASE"/>
    <property type="match status" value="1"/>
</dbReference>
<dbReference type="AlphaFoldDB" id="A0A382EEI5"/>
<comment type="similarity">
    <text evidence="2">Belongs to the pterin-4-alpha-carbinolamine dehydratase family.</text>
</comment>
<dbReference type="InterPro" id="IPR036428">
    <property type="entry name" value="PCD_sf"/>
</dbReference>
<dbReference type="NCBIfam" id="NF002017">
    <property type="entry name" value="PRK00823.1-2"/>
    <property type="match status" value="1"/>
</dbReference>
<protein>
    <recommendedName>
        <fullName evidence="3">4a-hydroxytetrahydrobiopterin dehydratase</fullName>
        <ecNumber evidence="3">4.2.1.96</ecNumber>
    </recommendedName>
</protein>
<evidence type="ECO:0000256" key="1">
    <source>
        <dbReference type="ARBA" id="ARBA00001554"/>
    </source>
</evidence>
<dbReference type="PANTHER" id="PTHR12599:SF0">
    <property type="entry name" value="PTERIN-4-ALPHA-CARBINOLAMINE DEHYDRATASE"/>
    <property type="match status" value="1"/>
</dbReference>
<organism evidence="5">
    <name type="scientific">marine metagenome</name>
    <dbReference type="NCBI Taxonomy" id="408172"/>
    <lineage>
        <taxon>unclassified sequences</taxon>
        <taxon>metagenomes</taxon>
        <taxon>ecological metagenomes</taxon>
    </lineage>
</organism>
<evidence type="ECO:0000256" key="4">
    <source>
        <dbReference type="ARBA" id="ARBA00023239"/>
    </source>
</evidence>
<evidence type="ECO:0000313" key="5">
    <source>
        <dbReference type="EMBL" id="SVB49080.1"/>
    </source>
</evidence>
<dbReference type="Pfam" id="PF01329">
    <property type="entry name" value="Pterin_4a"/>
    <property type="match status" value="1"/>
</dbReference>
<dbReference type="InterPro" id="IPR001533">
    <property type="entry name" value="Pterin_deHydtase"/>
</dbReference>